<protein>
    <submittedName>
        <fullName evidence="1">MerR family transcriptional regulator</fullName>
    </submittedName>
</protein>
<evidence type="ECO:0000313" key="2">
    <source>
        <dbReference type="Proteomes" id="UP001058074"/>
    </source>
</evidence>
<proteinExistence type="predicted"/>
<name>A0ACB5RF93_9CLOT</name>
<dbReference type="Proteomes" id="UP001058074">
    <property type="component" value="Unassembled WGS sequence"/>
</dbReference>
<gene>
    <name evidence="1" type="ORF">rsdtw13_28350</name>
</gene>
<comment type="caution">
    <text evidence="1">The sequence shown here is derived from an EMBL/GenBank/DDBJ whole genome shotgun (WGS) entry which is preliminary data.</text>
</comment>
<dbReference type="EMBL" id="BROD01000001">
    <property type="protein sequence ID" value="GKX67577.1"/>
    <property type="molecule type" value="Genomic_DNA"/>
</dbReference>
<keyword evidence="2" id="KW-1185">Reference proteome</keyword>
<accession>A0ACB5RF93</accession>
<reference evidence="1" key="1">
    <citation type="journal article" date="2025" name="Int. J. Syst. Evol. Microbiol.">
        <title>Inconstantimicrobium mannanitabidum sp. nov., a novel member of the family Clostridiaceae isolated from anoxic soil under the treatment of reductive soil disinfestation.</title>
        <authorList>
            <person name="Ueki A."/>
            <person name="Tonouchi A."/>
            <person name="Honma S."/>
            <person name="Kaku N."/>
            <person name="Ueki K."/>
        </authorList>
    </citation>
    <scope>NUCLEOTIDE SEQUENCE</scope>
    <source>
        <strain evidence="1">TW13</strain>
    </source>
</reference>
<sequence>MKNGLNIKEVAKLTGLSEHTLRFYEKQQLIKNVSRDENGYRVYSDFDIEWIFFLIKVKNTGMPLNELQQYSELMAEGNSTLPDREKMLLIHRERVENQISDLKHTLTKIDEKLGRYHTLMKELSLKSK</sequence>
<organism evidence="1 2">
    <name type="scientific">Inconstantimicrobium mannanitabidum</name>
    <dbReference type="NCBI Taxonomy" id="1604901"/>
    <lineage>
        <taxon>Bacteria</taxon>
        <taxon>Bacillati</taxon>
        <taxon>Bacillota</taxon>
        <taxon>Clostridia</taxon>
        <taxon>Eubacteriales</taxon>
        <taxon>Clostridiaceae</taxon>
        <taxon>Inconstantimicrobium</taxon>
    </lineage>
</organism>
<evidence type="ECO:0000313" key="1">
    <source>
        <dbReference type="EMBL" id="GKX67577.1"/>
    </source>
</evidence>